<organism evidence="1 2">
    <name type="scientific">Nocardia aurea</name>
    <dbReference type="NCBI Taxonomy" id="2144174"/>
    <lineage>
        <taxon>Bacteria</taxon>
        <taxon>Bacillati</taxon>
        <taxon>Actinomycetota</taxon>
        <taxon>Actinomycetes</taxon>
        <taxon>Mycobacteriales</taxon>
        <taxon>Nocardiaceae</taxon>
        <taxon>Nocardia</taxon>
    </lineage>
</organism>
<reference evidence="1 2" key="1">
    <citation type="submission" date="2024-06" db="EMBL/GenBank/DDBJ databases">
        <title>The Natural Products Discovery Center: Release of the First 8490 Sequenced Strains for Exploring Actinobacteria Biosynthetic Diversity.</title>
        <authorList>
            <person name="Kalkreuter E."/>
            <person name="Kautsar S.A."/>
            <person name="Yang D."/>
            <person name="Bader C.D."/>
            <person name="Teijaro C.N."/>
            <person name="Fluegel L."/>
            <person name="Davis C.M."/>
            <person name="Simpson J.R."/>
            <person name="Lauterbach L."/>
            <person name="Steele A.D."/>
            <person name="Gui C."/>
            <person name="Meng S."/>
            <person name="Li G."/>
            <person name="Viehrig K."/>
            <person name="Ye F."/>
            <person name="Su P."/>
            <person name="Kiefer A.F."/>
            <person name="Nichols A."/>
            <person name="Cepeda A.J."/>
            <person name="Yan W."/>
            <person name="Fan B."/>
            <person name="Jiang Y."/>
            <person name="Adhikari A."/>
            <person name="Zheng C.-J."/>
            <person name="Schuster L."/>
            <person name="Cowan T.M."/>
            <person name="Smanski M.J."/>
            <person name="Chevrette M.G."/>
            <person name="De Carvalho L.P.S."/>
            <person name="Shen B."/>
        </authorList>
    </citation>
    <scope>NUCLEOTIDE SEQUENCE [LARGE SCALE GENOMIC DNA]</scope>
    <source>
        <strain evidence="1 2">NPDC050403</strain>
    </source>
</reference>
<keyword evidence="2" id="KW-1185">Reference proteome</keyword>
<comment type="caution">
    <text evidence="1">The sequence shown here is derived from an EMBL/GenBank/DDBJ whole genome shotgun (WGS) entry which is preliminary data.</text>
</comment>
<name>A0ABV3FZ44_9NOCA</name>
<dbReference type="RefSeq" id="WP_357786676.1">
    <property type="nucleotide sequence ID" value="NZ_JBFAKC010000011.1"/>
</dbReference>
<evidence type="ECO:0000313" key="2">
    <source>
        <dbReference type="Proteomes" id="UP001551695"/>
    </source>
</evidence>
<evidence type="ECO:0000313" key="1">
    <source>
        <dbReference type="EMBL" id="MEV0710700.1"/>
    </source>
</evidence>
<protein>
    <submittedName>
        <fullName evidence="1">Uncharacterized protein</fullName>
    </submittedName>
</protein>
<dbReference type="Proteomes" id="UP001551695">
    <property type="component" value="Unassembled WGS sequence"/>
</dbReference>
<gene>
    <name evidence="1" type="ORF">AB0I48_24345</name>
</gene>
<proteinExistence type="predicted"/>
<accession>A0ABV3FZ44</accession>
<dbReference type="EMBL" id="JBFAKC010000011">
    <property type="protein sequence ID" value="MEV0710700.1"/>
    <property type="molecule type" value="Genomic_DNA"/>
</dbReference>
<sequence length="69" mass="7153">MVQALQSRDGGDHLPEVHVACGQFSLAERHLFVVAAFRGETLDEAASGFGRHGVGTVFEAEGGASQGAI</sequence>